<dbReference type="InterPro" id="IPR023213">
    <property type="entry name" value="CAT-like_dom_sf"/>
</dbReference>
<dbReference type="PANTHER" id="PTHR42034:SF1">
    <property type="entry name" value="CONDENSATION DOMAIN-CONTAINING PROTEIN"/>
    <property type="match status" value="1"/>
</dbReference>
<dbReference type="Proteomes" id="UP001320420">
    <property type="component" value="Unassembled WGS sequence"/>
</dbReference>
<dbReference type="PANTHER" id="PTHR42034">
    <property type="entry name" value="CHROMOSOME 7, WHOLE GENOME SHOTGUN SEQUENCE-RELATED"/>
    <property type="match status" value="1"/>
</dbReference>
<protein>
    <submittedName>
        <fullName evidence="1">Uncharacterized protein</fullName>
    </submittedName>
</protein>
<dbReference type="Gene3D" id="3.30.559.10">
    <property type="entry name" value="Chloramphenicol acetyltransferase-like domain"/>
    <property type="match status" value="1"/>
</dbReference>
<dbReference type="Gene3D" id="3.30.559.30">
    <property type="entry name" value="Nonribosomal peptide synthetase, condensation domain"/>
    <property type="match status" value="1"/>
</dbReference>
<evidence type="ECO:0000313" key="1">
    <source>
        <dbReference type="EMBL" id="KAK7754817.1"/>
    </source>
</evidence>
<dbReference type="EMBL" id="JAKJXP020000017">
    <property type="protein sequence ID" value="KAK7754817.1"/>
    <property type="molecule type" value="Genomic_DNA"/>
</dbReference>
<evidence type="ECO:0000313" key="2">
    <source>
        <dbReference type="Proteomes" id="UP001320420"/>
    </source>
</evidence>
<proteinExistence type="predicted"/>
<dbReference type="SUPFAM" id="SSF52777">
    <property type="entry name" value="CoA-dependent acyltransferases"/>
    <property type="match status" value="1"/>
</dbReference>
<accession>A0AAN9YU81</accession>
<comment type="caution">
    <text evidence="1">The sequence shown here is derived from an EMBL/GenBank/DDBJ whole genome shotgun (WGS) entry which is preliminary data.</text>
</comment>
<organism evidence="1 2">
    <name type="scientific">Diatrype stigma</name>
    <dbReference type="NCBI Taxonomy" id="117547"/>
    <lineage>
        <taxon>Eukaryota</taxon>
        <taxon>Fungi</taxon>
        <taxon>Dikarya</taxon>
        <taxon>Ascomycota</taxon>
        <taxon>Pezizomycotina</taxon>
        <taxon>Sordariomycetes</taxon>
        <taxon>Xylariomycetidae</taxon>
        <taxon>Xylariales</taxon>
        <taxon>Diatrypaceae</taxon>
        <taxon>Diatrype</taxon>
    </lineage>
</organism>
<reference evidence="1 2" key="1">
    <citation type="submission" date="2024-02" db="EMBL/GenBank/DDBJ databases">
        <title>De novo assembly and annotation of 12 fungi associated with fruit tree decline syndrome in Ontario, Canada.</title>
        <authorList>
            <person name="Sulman M."/>
            <person name="Ellouze W."/>
            <person name="Ilyukhin E."/>
        </authorList>
    </citation>
    <scope>NUCLEOTIDE SEQUENCE [LARGE SCALE GENOMIC DNA]</scope>
    <source>
        <strain evidence="1 2">M11/M66-122</strain>
    </source>
</reference>
<name>A0AAN9YU81_9PEZI</name>
<sequence>MLASRVKSFKSLLLKKKFGRKARGLKSAPMVCQAESQSTGEGVFFPPYVEVKQTPLAHSSSFSRPIGTLEKLFEDISEVGGGPIDREHTAFFTVLQVRFPPVVTRAEDHIARAWEEVGRQFPALRASISSSNRPDGNKQSMITVQPWSESNFRNSFTVHPGCPNVDVLFSTPSPRRTTATCHWLPDPGQVVIRTAHWRTDGFGLVLLSQTFLSTLATTLRAGISAPLSNNSASQPLSVPPSLEDLVRKHVQDHPGTAADADDLANIFVDGGRSIGFPTRPGASTAAPTVCERVAIRMDAGNSAKLVSACRTLGFSVTSAVNAAVIRTAARFPQEPGADAYVVFAPVDLRAPLMAAGAQECSQPTGNYVSGLPLRVDGVAKPSESGDSVPGKRFGELVHELGSIYSQDVTSYRRPDKADAKTLNLLQLSEPYIQRMAGLYSKFPAPGCPFPKTPVISSFGNMDTFIKQEYRSSSVVDDDDAMLAATKLNVTDFWVGCDCARPMIVFNPYSWGGEFTLLAAWDHSYYSKEFVLDVLEKTMAELYEGLEMGQTPNVVVRRSIQLPWVNSFNSDD</sequence>
<dbReference type="AlphaFoldDB" id="A0AAN9YU81"/>
<keyword evidence="2" id="KW-1185">Reference proteome</keyword>
<gene>
    <name evidence="1" type="ORF">SLS62_003131</name>
</gene>